<reference evidence="10 11" key="1">
    <citation type="journal article" date="2018" name="PLoS ONE">
        <title>The draft genome of Kipferlia bialata reveals reductive genome evolution in fornicate parasites.</title>
        <authorList>
            <person name="Tanifuji G."/>
            <person name="Takabayashi S."/>
            <person name="Kume K."/>
            <person name="Takagi M."/>
            <person name="Nakayama T."/>
            <person name="Kamikawa R."/>
            <person name="Inagaki Y."/>
            <person name="Hashimoto T."/>
        </authorList>
    </citation>
    <scope>NUCLEOTIDE SEQUENCE [LARGE SCALE GENOMIC DNA]</scope>
    <source>
        <strain evidence="10">NY0173</strain>
    </source>
</reference>
<organism evidence="10 11">
    <name type="scientific">Kipferlia bialata</name>
    <dbReference type="NCBI Taxonomy" id="797122"/>
    <lineage>
        <taxon>Eukaryota</taxon>
        <taxon>Metamonada</taxon>
        <taxon>Carpediemonas-like organisms</taxon>
        <taxon>Kipferlia</taxon>
    </lineage>
</organism>
<dbReference type="GO" id="GO:0006882">
    <property type="term" value="P:intracellular zinc ion homeostasis"/>
    <property type="evidence" value="ECO:0007669"/>
    <property type="project" value="TreeGrafter"/>
</dbReference>
<keyword evidence="6 7" id="KW-0472">Membrane</keyword>
<keyword evidence="8" id="KW-0732">Signal</keyword>
<name>A0A9K3CNZ0_9EUKA</name>
<feature type="signal peptide" evidence="8">
    <location>
        <begin position="1"/>
        <end position="18"/>
    </location>
</feature>
<proteinExistence type="inferred from homology"/>
<evidence type="ECO:0000313" key="10">
    <source>
        <dbReference type="EMBL" id="GIQ79583.1"/>
    </source>
</evidence>
<dbReference type="InterPro" id="IPR058533">
    <property type="entry name" value="Cation_efflux_TM"/>
</dbReference>
<evidence type="ECO:0000256" key="7">
    <source>
        <dbReference type="SAM" id="Phobius"/>
    </source>
</evidence>
<evidence type="ECO:0000256" key="1">
    <source>
        <dbReference type="ARBA" id="ARBA00004141"/>
    </source>
</evidence>
<evidence type="ECO:0000259" key="9">
    <source>
        <dbReference type="Pfam" id="PF01545"/>
    </source>
</evidence>
<evidence type="ECO:0000256" key="6">
    <source>
        <dbReference type="ARBA" id="ARBA00023136"/>
    </source>
</evidence>
<dbReference type="EMBL" id="BDIP01000023">
    <property type="protein sequence ID" value="GIQ79583.1"/>
    <property type="molecule type" value="Genomic_DNA"/>
</dbReference>
<keyword evidence="3 7" id="KW-0812">Transmembrane</keyword>
<dbReference type="InterPro" id="IPR027469">
    <property type="entry name" value="Cation_efflux_TMD_sf"/>
</dbReference>
<evidence type="ECO:0000256" key="3">
    <source>
        <dbReference type="ARBA" id="ARBA00022692"/>
    </source>
</evidence>
<comment type="subcellular location">
    <subcellularLocation>
        <location evidence="1">Membrane</location>
        <topology evidence="1">Multi-pass membrane protein</topology>
    </subcellularLocation>
</comment>
<evidence type="ECO:0000256" key="2">
    <source>
        <dbReference type="ARBA" id="ARBA00008873"/>
    </source>
</evidence>
<comment type="caution">
    <text evidence="10">The sequence shown here is derived from an EMBL/GenBank/DDBJ whole genome shotgun (WGS) entry which is preliminary data.</text>
</comment>
<evidence type="ECO:0000256" key="4">
    <source>
        <dbReference type="ARBA" id="ARBA00022833"/>
    </source>
</evidence>
<keyword evidence="4" id="KW-0862">Zinc</keyword>
<evidence type="ECO:0000313" key="11">
    <source>
        <dbReference type="Proteomes" id="UP000265618"/>
    </source>
</evidence>
<dbReference type="GO" id="GO:0005385">
    <property type="term" value="F:zinc ion transmembrane transporter activity"/>
    <property type="evidence" value="ECO:0007669"/>
    <property type="project" value="TreeGrafter"/>
</dbReference>
<protein>
    <submittedName>
        <fullName evidence="10">Cation efflux protein</fullName>
    </submittedName>
</protein>
<dbReference type="AlphaFoldDB" id="A0A9K3CNZ0"/>
<evidence type="ECO:0000256" key="5">
    <source>
        <dbReference type="ARBA" id="ARBA00022989"/>
    </source>
</evidence>
<dbReference type="PANTHER" id="PTHR45820">
    <property type="entry name" value="FI23527P1"/>
    <property type="match status" value="1"/>
</dbReference>
<evidence type="ECO:0000256" key="8">
    <source>
        <dbReference type="SAM" id="SignalP"/>
    </source>
</evidence>
<keyword evidence="5 7" id="KW-1133">Transmembrane helix</keyword>
<sequence>MTLPLLCVCAVLLGLCLAQSADHSAYRCDVCDLWMEQRSGALGGLYNAVFLISMAFFMAIEAFQRFFAPEEIEQPNLVLIVSTIGLLFNFIARTLP</sequence>
<dbReference type="GO" id="GO:0016020">
    <property type="term" value="C:membrane"/>
    <property type="evidence" value="ECO:0007669"/>
    <property type="project" value="UniProtKB-SubCell"/>
</dbReference>
<accession>A0A9K3CNZ0</accession>
<feature type="domain" description="Cation efflux protein transmembrane" evidence="9">
    <location>
        <begin position="40"/>
        <end position="91"/>
    </location>
</feature>
<comment type="similarity">
    <text evidence="2">Belongs to the cation diffusion facilitator (CDF) transporter (TC 2.A.4) family. SLC30A subfamily.</text>
</comment>
<dbReference type="SUPFAM" id="SSF161111">
    <property type="entry name" value="Cation efflux protein transmembrane domain-like"/>
    <property type="match status" value="1"/>
</dbReference>
<gene>
    <name evidence="10" type="ORF">KIPB_000246</name>
</gene>
<feature type="chain" id="PRO_5039923886" evidence="8">
    <location>
        <begin position="19"/>
        <end position="96"/>
    </location>
</feature>
<dbReference type="PANTHER" id="PTHR45820:SF4">
    <property type="entry name" value="ZINC TRANSPORTER 63C, ISOFORM F"/>
    <property type="match status" value="1"/>
</dbReference>
<dbReference type="OrthoDB" id="29444at2759"/>
<dbReference type="Proteomes" id="UP000265618">
    <property type="component" value="Unassembled WGS sequence"/>
</dbReference>
<keyword evidence="11" id="KW-1185">Reference proteome</keyword>
<feature type="transmembrane region" description="Helical" evidence="7">
    <location>
        <begin position="44"/>
        <end position="63"/>
    </location>
</feature>
<dbReference type="Pfam" id="PF01545">
    <property type="entry name" value="Cation_efflux"/>
    <property type="match status" value="1"/>
</dbReference>
<dbReference type="Gene3D" id="1.20.1510.10">
    <property type="entry name" value="Cation efflux protein transmembrane domain"/>
    <property type="match status" value="1"/>
</dbReference>
<feature type="transmembrane region" description="Helical" evidence="7">
    <location>
        <begin position="75"/>
        <end position="92"/>
    </location>
</feature>